<comment type="caution">
    <text evidence="2">The sequence shown here is derived from an EMBL/GenBank/DDBJ whole genome shotgun (WGS) entry which is preliminary data.</text>
</comment>
<evidence type="ECO:0000259" key="1">
    <source>
        <dbReference type="PROSITE" id="PS50181"/>
    </source>
</evidence>
<organism evidence="2 4">
    <name type="scientific">Adineta ricciae</name>
    <name type="common">Rotifer</name>
    <dbReference type="NCBI Taxonomy" id="249248"/>
    <lineage>
        <taxon>Eukaryota</taxon>
        <taxon>Metazoa</taxon>
        <taxon>Spiralia</taxon>
        <taxon>Gnathifera</taxon>
        <taxon>Rotifera</taxon>
        <taxon>Eurotatoria</taxon>
        <taxon>Bdelloidea</taxon>
        <taxon>Adinetida</taxon>
        <taxon>Adinetidae</taxon>
        <taxon>Adineta</taxon>
    </lineage>
</organism>
<sequence length="586" mass="69096">MSDNQTVTNIEVLPNEILIECFQYLDALQIFSSFDQLNSRFNELIRRTPLYVDFRNFSPSLCQQICEAMLLDPTMKEYIYSLHLSNKDTGMRIESFRRMFALEEFSRLQSLTLIGVNQLSYEILMLMLASMTSLTCFHLKDSNIDLDEIVSSLHRSIIQIITLPRLPKDLTLLGHFASLRSFTIDTCNAWQLIQVLNAIPTLKYLQINYLSREVAESDKINLKKFTHSLRHLVINKTTFKVCDIKMIIAHTPNLNRLTLFADFIYDLFECQKWERLFHTYLSHLKVFQFCFQFNHKGYQSNVEERLQAFHNYFQRYVHSRFIESMLSCDKAMICTVPYAFATFELYSGMNRYHELAIDHQNMFSNVTQLTIHQNSMKTDERYSSFSFLRSERWSFVREYMLGPLKANDILSMVKNFSHVKYLDVSHVFKFESPSVLVEILRETPRVSSLTISFDTVNSSLNDDELCQYLKRMIRNLHITKLWNFLRLRHDDIQLKFCEVFSNLDQLTCTVQKTCQMIFLLTHLPKLLRAQFIVTEWNPYIDISSLNTCLRESDIHVDIVYGEDKPQQITFFIDREMTDNSTTSSTQ</sequence>
<feature type="domain" description="F-box" evidence="1">
    <location>
        <begin position="7"/>
        <end position="54"/>
    </location>
</feature>
<dbReference type="PROSITE" id="PS50181">
    <property type="entry name" value="FBOX"/>
    <property type="match status" value="1"/>
</dbReference>
<dbReference type="InterPro" id="IPR001810">
    <property type="entry name" value="F-box_dom"/>
</dbReference>
<dbReference type="OrthoDB" id="10011075at2759"/>
<evidence type="ECO:0000313" key="4">
    <source>
        <dbReference type="Proteomes" id="UP000663828"/>
    </source>
</evidence>
<dbReference type="Gene3D" id="3.80.10.10">
    <property type="entry name" value="Ribonuclease Inhibitor"/>
    <property type="match status" value="1"/>
</dbReference>
<dbReference type="AlphaFoldDB" id="A0A814NMI2"/>
<reference evidence="2" key="1">
    <citation type="submission" date="2021-02" db="EMBL/GenBank/DDBJ databases">
        <authorList>
            <person name="Nowell W R."/>
        </authorList>
    </citation>
    <scope>NUCLEOTIDE SEQUENCE</scope>
</reference>
<accession>A0A814NMI2</accession>
<dbReference type="EMBL" id="CAJNOR010001194">
    <property type="protein sequence ID" value="CAF1095163.1"/>
    <property type="molecule type" value="Genomic_DNA"/>
</dbReference>
<evidence type="ECO:0000313" key="2">
    <source>
        <dbReference type="EMBL" id="CAF1095163.1"/>
    </source>
</evidence>
<dbReference type="EMBL" id="CAJNOJ010000925">
    <property type="protein sequence ID" value="CAF1534046.1"/>
    <property type="molecule type" value="Genomic_DNA"/>
</dbReference>
<dbReference type="Proteomes" id="UP000663828">
    <property type="component" value="Unassembled WGS sequence"/>
</dbReference>
<keyword evidence="4" id="KW-1185">Reference proteome</keyword>
<dbReference type="InterPro" id="IPR036047">
    <property type="entry name" value="F-box-like_dom_sf"/>
</dbReference>
<dbReference type="Proteomes" id="UP000663852">
    <property type="component" value="Unassembled WGS sequence"/>
</dbReference>
<dbReference type="SUPFAM" id="SSF81383">
    <property type="entry name" value="F-box domain"/>
    <property type="match status" value="1"/>
</dbReference>
<protein>
    <recommendedName>
        <fullName evidence="1">F-box domain-containing protein</fullName>
    </recommendedName>
</protein>
<proteinExistence type="predicted"/>
<evidence type="ECO:0000313" key="3">
    <source>
        <dbReference type="EMBL" id="CAF1534046.1"/>
    </source>
</evidence>
<dbReference type="SUPFAM" id="SSF52047">
    <property type="entry name" value="RNI-like"/>
    <property type="match status" value="1"/>
</dbReference>
<dbReference type="InterPro" id="IPR032675">
    <property type="entry name" value="LRR_dom_sf"/>
</dbReference>
<gene>
    <name evidence="3" type="ORF">EDS130_LOCUS44804</name>
    <name evidence="2" type="ORF">XAT740_LOCUS18052</name>
</gene>
<name>A0A814NMI2_ADIRI</name>